<sequence length="223" mass="25016">MQQGGWEGNSQRAQERKSKPCSALAVLLECTFSSFPFLSCKILQFTARQLGGTALRAGVPRENFRVLHGPSASAIASAPACEVPCPPLALGSRLQPGFWSRILTDDAKDFLAEQHLDLQIEVDERLEGPEQRLFYLRNLSELSMKVEGAPEGHDSVRFPMEDGRWQLHHGDTVLLNLRKGSSMWMCFREFAAKALKSRDTFLQHQTPLLGWSLLKHCLKPFVP</sequence>
<comment type="caution">
    <text evidence="1">The sequence shown here is derived from an EMBL/GenBank/DDBJ whole genome shotgun (WGS) entry which is preliminary data.</text>
</comment>
<protein>
    <submittedName>
        <fullName evidence="1">Uncharacterized protein</fullName>
    </submittedName>
</protein>
<evidence type="ECO:0000313" key="2">
    <source>
        <dbReference type="Proteomes" id="UP000604046"/>
    </source>
</evidence>
<name>A0A812RGC1_9DINO</name>
<dbReference type="EMBL" id="CAJNDS010002339">
    <property type="protein sequence ID" value="CAE7440294.1"/>
    <property type="molecule type" value="Genomic_DNA"/>
</dbReference>
<dbReference type="AlphaFoldDB" id="A0A812RGC1"/>
<keyword evidence="2" id="KW-1185">Reference proteome</keyword>
<evidence type="ECO:0000313" key="1">
    <source>
        <dbReference type="EMBL" id="CAE7440294.1"/>
    </source>
</evidence>
<proteinExistence type="predicted"/>
<dbReference type="OrthoDB" id="1714095at2759"/>
<reference evidence="1" key="1">
    <citation type="submission" date="2021-02" db="EMBL/GenBank/DDBJ databases">
        <authorList>
            <person name="Dougan E. K."/>
            <person name="Rhodes N."/>
            <person name="Thang M."/>
            <person name="Chan C."/>
        </authorList>
    </citation>
    <scope>NUCLEOTIDE SEQUENCE</scope>
</reference>
<gene>
    <name evidence="1" type="ORF">SNAT2548_LOCUS23924</name>
</gene>
<accession>A0A812RGC1</accession>
<organism evidence="1 2">
    <name type="scientific">Symbiodinium natans</name>
    <dbReference type="NCBI Taxonomy" id="878477"/>
    <lineage>
        <taxon>Eukaryota</taxon>
        <taxon>Sar</taxon>
        <taxon>Alveolata</taxon>
        <taxon>Dinophyceae</taxon>
        <taxon>Suessiales</taxon>
        <taxon>Symbiodiniaceae</taxon>
        <taxon>Symbiodinium</taxon>
    </lineage>
</organism>
<dbReference type="Proteomes" id="UP000604046">
    <property type="component" value="Unassembled WGS sequence"/>
</dbReference>